<reference evidence="1" key="1">
    <citation type="submission" date="2018-02" db="EMBL/GenBank/DDBJ databases">
        <title>Rhizophora mucronata_Transcriptome.</title>
        <authorList>
            <person name="Meera S.P."/>
            <person name="Sreeshan A."/>
            <person name="Augustine A."/>
        </authorList>
    </citation>
    <scope>NUCLEOTIDE SEQUENCE</scope>
    <source>
        <tissue evidence="1">Leaf</tissue>
    </source>
</reference>
<organism evidence="1">
    <name type="scientific">Rhizophora mucronata</name>
    <name type="common">Asiatic mangrove</name>
    <dbReference type="NCBI Taxonomy" id="61149"/>
    <lineage>
        <taxon>Eukaryota</taxon>
        <taxon>Viridiplantae</taxon>
        <taxon>Streptophyta</taxon>
        <taxon>Embryophyta</taxon>
        <taxon>Tracheophyta</taxon>
        <taxon>Spermatophyta</taxon>
        <taxon>Magnoliopsida</taxon>
        <taxon>eudicotyledons</taxon>
        <taxon>Gunneridae</taxon>
        <taxon>Pentapetalae</taxon>
        <taxon>rosids</taxon>
        <taxon>fabids</taxon>
        <taxon>Malpighiales</taxon>
        <taxon>Rhizophoraceae</taxon>
        <taxon>Rhizophora</taxon>
    </lineage>
</organism>
<sequence>MHSQGQPYLNLTTNCQRVLCVPL</sequence>
<dbReference type="EMBL" id="GGEC01006703">
    <property type="protein sequence ID" value="MBW87186.1"/>
    <property type="molecule type" value="Transcribed_RNA"/>
</dbReference>
<evidence type="ECO:0000313" key="1">
    <source>
        <dbReference type="EMBL" id="MBW87186.1"/>
    </source>
</evidence>
<name>A0A2P2J128_RHIMU</name>
<proteinExistence type="predicted"/>
<dbReference type="AlphaFoldDB" id="A0A2P2J128"/>
<protein>
    <submittedName>
        <fullName evidence="1">Uncharacterized protein</fullName>
    </submittedName>
</protein>
<accession>A0A2P2J128</accession>